<dbReference type="GO" id="GO:0045943">
    <property type="term" value="P:positive regulation of transcription by RNA polymerase I"/>
    <property type="evidence" value="ECO:0007669"/>
    <property type="project" value="TreeGrafter"/>
</dbReference>
<organism evidence="1 2">
    <name type="scientific">Gossypium darwinii</name>
    <name type="common">Darwin's cotton</name>
    <name type="synonym">Gossypium barbadense var. darwinii</name>
    <dbReference type="NCBI Taxonomy" id="34276"/>
    <lineage>
        <taxon>Eukaryota</taxon>
        <taxon>Viridiplantae</taxon>
        <taxon>Streptophyta</taxon>
        <taxon>Embryophyta</taxon>
        <taxon>Tracheophyta</taxon>
        <taxon>Spermatophyta</taxon>
        <taxon>Magnoliopsida</taxon>
        <taxon>eudicotyledons</taxon>
        <taxon>Gunneridae</taxon>
        <taxon>Pentapetalae</taxon>
        <taxon>rosids</taxon>
        <taxon>malvids</taxon>
        <taxon>Malvales</taxon>
        <taxon>Malvaceae</taxon>
        <taxon>Malvoideae</taxon>
        <taxon>Gossypium</taxon>
    </lineage>
</organism>
<dbReference type="GO" id="GO:0034455">
    <property type="term" value="C:t-UTP complex"/>
    <property type="evidence" value="ECO:0007669"/>
    <property type="project" value="TreeGrafter"/>
</dbReference>
<protein>
    <submittedName>
        <fullName evidence="1">Uncharacterized protein</fullName>
    </submittedName>
</protein>
<dbReference type="PANTHER" id="PTHR13457:SF1">
    <property type="entry name" value="HEAT REPEAT-CONTAINING PROTEIN 1"/>
    <property type="match status" value="1"/>
</dbReference>
<dbReference type="PANTHER" id="PTHR13457">
    <property type="entry name" value="BAP28"/>
    <property type="match status" value="1"/>
</dbReference>
<sequence length="202" mass="22776">MKNCCIPNFFFPIFGFQSSFLIFVPLPQSQSVDVFLKKALESLRDIKDIGAVLLELSKEFNIDRFLAIQLEALVDQSSYDDSYHLALISVIDSVPLRNLVDPIVSKILLTCMKLSERDGKLVSSESVTWAKNVLATINKNYPSQFHGAAHKFLEDAKVQSKKEDTVCEFLSKILDGNLNLSIAFSESKVWFASHHPKRYISA</sequence>
<dbReference type="AlphaFoldDB" id="A0A5D2D7Z1"/>
<evidence type="ECO:0000313" key="1">
    <source>
        <dbReference type="EMBL" id="TYG76782.1"/>
    </source>
</evidence>
<dbReference type="EMBL" id="CM017703">
    <property type="protein sequence ID" value="TYG76782.1"/>
    <property type="molecule type" value="Genomic_DNA"/>
</dbReference>
<dbReference type="GO" id="GO:0032040">
    <property type="term" value="C:small-subunit processome"/>
    <property type="evidence" value="ECO:0007669"/>
    <property type="project" value="TreeGrafter"/>
</dbReference>
<accession>A0A5D2D7Z1</accession>
<dbReference type="GO" id="GO:0030515">
    <property type="term" value="F:snoRNA binding"/>
    <property type="evidence" value="ECO:0007669"/>
    <property type="project" value="TreeGrafter"/>
</dbReference>
<gene>
    <name evidence="1" type="ORF">ES288_D03G142000v1</name>
</gene>
<dbReference type="GO" id="GO:0030686">
    <property type="term" value="C:90S preribosome"/>
    <property type="evidence" value="ECO:0007669"/>
    <property type="project" value="TreeGrafter"/>
</dbReference>
<evidence type="ECO:0000313" key="2">
    <source>
        <dbReference type="Proteomes" id="UP000323506"/>
    </source>
</evidence>
<keyword evidence="2" id="KW-1185">Reference proteome</keyword>
<reference evidence="1 2" key="1">
    <citation type="submission" date="2019-06" db="EMBL/GenBank/DDBJ databases">
        <title>WGS assembly of Gossypium darwinii.</title>
        <authorList>
            <person name="Chen Z.J."/>
            <person name="Sreedasyam A."/>
            <person name="Ando A."/>
            <person name="Song Q."/>
            <person name="De L."/>
            <person name="Hulse-Kemp A."/>
            <person name="Ding M."/>
            <person name="Ye W."/>
            <person name="Kirkbride R."/>
            <person name="Jenkins J."/>
            <person name="Plott C."/>
            <person name="Lovell J."/>
            <person name="Lin Y.-M."/>
            <person name="Vaughn R."/>
            <person name="Liu B."/>
            <person name="Li W."/>
            <person name="Simpson S."/>
            <person name="Scheffler B."/>
            <person name="Saski C."/>
            <person name="Grover C."/>
            <person name="Hu G."/>
            <person name="Conover J."/>
            <person name="Carlson J."/>
            <person name="Shu S."/>
            <person name="Boston L."/>
            <person name="Williams M."/>
            <person name="Peterson D."/>
            <person name="Mcgee K."/>
            <person name="Jones D."/>
            <person name="Wendel J."/>
            <person name="Stelly D."/>
            <person name="Grimwood J."/>
            <person name="Schmutz J."/>
        </authorList>
    </citation>
    <scope>NUCLEOTIDE SEQUENCE [LARGE SCALE GENOMIC DNA]</scope>
    <source>
        <strain evidence="1">1808015.09</strain>
    </source>
</reference>
<proteinExistence type="predicted"/>
<dbReference type="InterPro" id="IPR040191">
    <property type="entry name" value="UTP10"/>
</dbReference>
<name>A0A5D2D7Z1_GOSDA</name>
<dbReference type="Proteomes" id="UP000323506">
    <property type="component" value="Chromosome D03"/>
</dbReference>
<dbReference type="GO" id="GO:0000462">
    <property type="term" value="P:maturation of SSU-rRNA from tricistronic rRNA transcript (SSU-rRNA, 5.8S rRNA, LSU-rRNA)"/>
    <property type="evidence" value="ECO:0007669"/>
    <property type="project" value="TreeGrafter"/>
</dbReference>